<dbReference type="AlphaFoldDB" id="A0A9X3ZIA8"/>
<dbReference type="Proteomes" id="UP001151234">
    <property type="component" value="Unassembled WGS sequence"/>
</dbReference>
<evidence type="ECO:0000313" key="3">
    <source>
        <dbReference type="EMBL" id="MDA5400044.1"/>
    </source>
</evidence>
<evidence type="ECO:0000259" key="2">
    <source>
        <dbReference type="PROSITE" id="PS50887"/>
    </source>
</evidence>
<feature type="domain" description="GGDEF" evidence="2">
    <location>
        <begin position="50"/>
        <end position="183"/>
    </location>
</feature>
<name>A0A9X3ZIA8_9HYPH</name>
<dbReference type="GO" id="GO:0071111">
    <property type="term" value="F:cyclic-guanylate-specific phosphodiesterase activity"/>
    <property type="evidence" value="ECO:0007669"/>
    <property type="project" value="InterPro"/>
</dbReference>
<dbReference type="NCBIfam" id="TIGR00254">
    <property type="entry name" value="GGDEF"/>
    <property type="match status" value="1"/>
</dbReference>
<dbReference type="SUPFAM" id="SSF141868">
    <property type="entry name" value="EAL domain-like"/>
    <property type="match status" value="1"/>
</dbReference>
<dbReference type="InterPro" id="IPR050706">
    <property type="entry name" value="Cyclic-di-GMP_PDE-like"/>
</dbReference>
<protein>
    <submittedName>
        <fullName evidence="3">EAL domain-containing protein</fullName>
    </submittedName>
</protein>
<accession>A0A9X3ZIA8</accession>
<evidence type="ECO:0000313" key="4">
    <source>
        <dbReference type="Proteomes" id="UP001151234"/>
    </source>
</evidence>
<dbReference type="Gene3D" id="3.20.20.450">
    <property type="entry name" value="EAL domain"/>
    <property type="match status" value="1"/>
</dbReference>
<dbReference type="InterPro" id="IPR043128">
    <property type="entry name" value="Rev_trsase/Diguanyl_cyclase"/>
</dbReference>
<dbReference type="PANTHER" id="PTHR33121">
    <property type="entry name" value="CYCLIC DI-GMP PHOSPHODIESTERASE PDEF"/>
    <property type="match status" value="1"/>
</dbReference>
<dbReference type="SMART" id="SM00052">
    <property type="entry name" value="EAL"/>
    <property type="match status" value="1"/>
</dbReference>
<dbReference type="PROSITE" id="PS50887">
    <property type="entry name" value="GGDEF"/>
    <property type="match status" value="1"/>
</dbReference>
<dbReference type="RefSeq" id="WP_267991454.1">
    <property type="nucleotide sequence ID" value="NZ_JAPJZI010000001.1"/>
</dbReference>
<keyword evidence="4" id="KW-1185">Reference proteome</keyword>
<dbReference type="PANTHER" id="PTHR33121:SF71">
    <property type="entry name" value="OXYGEN SENSOR PROTEIN DOSP"/>
    <property type="match status" value="1"/>
</dbReference>
<dbReference type="InterPro" id="IPR029787">
    <property type="entry name" value="Nucleotide_cyclase"/>
</dbReference>
<dbReference type="Gene3D" id="3.30.70.270">
    <property type="match status" value="1"/>
</dbReference>
<dbReference type="Pfam" id="PF00563">
    <property type="entry name" value="EAL"/>
    <property type="match status" value="1"/>
</dbReference>
<proteinExistence type="predicted"/>
<dbReference type="PROSITE" id="PS50883">
    <property type="entry name" value="EAL"/>
    <property type="match status" value="1"/>
</dbReference>
<feature type="domain" description="EAL" evidence="1">
    <location>
        <begin position="192"/>
        <end position="442"/>
    </location>
</feature>
<dbReference type="EMBL" id="JAPJZI010000001">
    <property type="protein sequence ID" value="MDA5400044.1"/>
    <property type="molecule type" value="Genomic_DNA"/>
</dbReference>
<organism evidence="3 4">
    <name type="scientific">Hoeflea prorocentri</name>
    <dbReference type="NCBI Taxonomy" id="1922333"/>
    <lineage>
        <taxon>Bacteria</taxon>
        <taxon>Pseudomonadati</taxon>
        <taxon>Pseudomonadota</taxon>
        <taxon>Alphaproteobacteria</taxon>
        <taxon>Hyphomicrobiales</taxon>
        <taxon>Rhizobiaceae</taxon>
        <taxon>Hoeflea</taxon>
    </lineage>
</organism>
<dbReference type="InterPro" id="IPR001633">
    <property type="entry name" value="EAL_dom"/>
</dbReference>
<gene>
    <name evidence="3" type="ORF">OQ273_15795</name>
</gene>
<dbReference type="CDD" id="cd01949">
    <property type="entry name" value="GGDEF"/>
    <property type="match status" value="1"/>
</dbReference>
<dbReference type="Pfam" id="PF00990">
    <property type="entry name" value="GGDEF"/>
    <property type="match status" value="1"/>
</dbReference>
<dbReference type="InterPro" id="IPR000160">
    <property type="entry name" value="GGDEF_dom"/>
</dbReference>
<sequence length="445" mass="48579">MSVELAPGHTQAMGGADAISYTDPLTGLGNRTRLREKITKLVRERSLDPAPFTIGLVNIDGFRPINDLFGRAAGDDILCQVAHRLRACMPPEAVVTRLENDAFAFVLPLVFDEASAEKNSELFQEVLSAPYDLGSRTVRLSASVGLAIYPYAGEDYKHLMENADTALYRSKRRGHGQVTLYSVDIAEEMKRATQLEQALRRAVIADEVDVLFQPIVDLRTGVPIGFEALARWYDDELGQVSPATFIPLAEERGIIVSLTDVLLKKAARAALSWPHDKYLSFNLSSVQLVDPATHGRIMAVIGEVGLEPARLGLEITETAVMADAAIANNIIDRLHAEGVSISLDDFGTGQSSLGRLREISLDKVKVDRAFVSEITRDRPSEHIVKAIIALCDGLDLEVIAEGIETVEQAAKLLQLGCVFGQGYLYGKPMPAGDVEDLIRASEHYT</sequence>
<reference evidence="3" key="1">
    <citation type="submission" date="2022-11" db="EMBL/GenBank/DDBJ databases">
        <title>Draft genome sequence of Hoeflea poritis E7-10 and Hoeflea prorocentri PM5-8, separated from scleractinian coral Porites lutea and marine dinoflagellate.</title>
        <authorList>
            <person name="Zhang G."/>
            <person name="Wei Q."/>
            <person name="Cai L."/>
        </authorList>
    </citation>
    <scope>NUCLEOTIDE SEQUENCE</scope>
    <source>
        <strain evidence="3">PM5-8</strain>
    </source>
</reference>
<dbReference type="SUPFAM" id="SSF55073">
    <property type="entry name" value="Nucleotide cyclase"/>
    <property type="match status" value="1"/>
</dbReference>
<comment type="caution">
    <text evidence="3">The sequence shown here is derived from an EMBL/GenBank/DDBJ whole genome shotgun (WGS) entry which is preliminary data.</text>
</comment>
<dbReference type="InterPro" id="IPR035919">
    <property type="entry name" value="EAL_sf"/>
</dbReference>
<evidence type="ECO:0000259" key="1">
    <source>
        <dbReference type="PROSITE" id="PS50883"/>
    </source>
</evidence>
<dbReference type="CDD" id="cd01948">
    <property type="entry name" value="EAL"/>
    <property type="match status" value="1"/>
</dbReference>
<dbReference type="SMART" id="SM00267">
    <property type="entry name" value="GGDEF"/>
    <property type="match status" value="1"/>
</dbReference>